<dbReference type="AlphaFoldDB" id="A0A2S3R167"/>
<evidence type="ECO:0000313" key="2">
    <source>
        <dbReference type="Proteomes" id="UP000237466"/>
    </source>
</evidence>
<accession>A0A2S3R167</accession>
<dbReference type="Proteomes" id="UP000237466">
    <property type="component" value="Unassembled WGS sequence"/>
</dbReference>
<gene>
    <name evidence="1" type="ORF">CRN52_12305</name>
</gene>
<reference evidence="1 2" key="1">
    <citation type="journal article" date="2018" name="Front. Microbiol.">
        <title>Phylogeny of Vibrio vulnificus from the Analysis of the Core-Genome: Implications for Intra-Species Taxonomy.</title>
        <authorList>
            <person name="Roig F.J."/>
            <person name="Gonzalez-Candelas F."/>
            <person name="Sanjuan E."/>
            <person name="Fouz B."/>
            <person name="Feil E.J."/>
            <person name="Llorens C."/>
            <person name="Baker-Austin C."/>
            <person name="Oliver J.D."/>
            <person name="Danin-Poleg Y."/>
            <person name="Gibas C.J."/>
            <person name="Kashi Y."/>
            <person name="Gulig P.A."/>
            <person name="Morrison S.S."/>
            <person name="Amaro C."/>
        </authorList>
    </citation>
    <scope>NUCLEOTIDE SEQUENCE [LARGE SCALE GENOMIC DNA]</scope>
    <source>
        <strain evidence="1 2">CECT4608</strain>
    </source>
</reference>
<dbReference type="RefSeq" id="WP_103200417.1">
    <property type="nucleotide sequence ID" value="NZ_PDGH01000101.1"/>
</dbReference>
<protein>
    <recommendedName>
        <fullName evidence="3">DUF1173 domain-containing protein</fullName>
    </recommendedName>
</protein>
<name>A0A2S3R167_VIBVL</name>
<evidence type="ECO:0008006" key="3">
    <source>
        <dbReference type="Google" id="ProtNLM"/>
    </source>
</evidence>
<organism evidence="1 2">
    <name type="scientific">Vibrio vulnificus</name>
    <dbReference type="NCBI Taxonomy" id="672"/>
    <lineage>
        <taxon>Bacteria</taxon>
        <taxon>Pseudomonadati</taxon>
        <taxon>Pseudomonadota</taxon>
        <taxon>Gammaproteobacteria</taxon>
        <taxon>Vibrionales</taxon>
        <taxon>Vibrionaceae</taxon>
        <taxon>Vibrio</taxon>
    </lineage>
</organism>
<dbReference type="EMBL" id="PDGH01000101">
    <property type="protein sequence ID" value="POB46855.1"/>
    <property type="molecule type" value="Genomic_DNA"/>
</dbReference>
<evidence type="ECO:0000313" key="1">
    <source>
        <dbReference type="EMBL" id="POB46855.1"/>
    </source>
</evidence>
<sequence>MALDWKIINKHGDGSKVERLLKDPWWLKSDKRNEPRAQKELQKIYEAEQHILCSCNDARMFARYTNEKYHIVNHPVLGRHSTKCPFYTDISGEISPHEFGGEVEYREIMTFCLHNSLNENPSEHEICEQDEPNDKNGNPRRHKLLRLLYQLCHDSFNYVYYGPVEKRPKSIALQAKLHDAAETIAFGEYKLKDWLYYGAKGHMFAERRLRGLKSWKGPGRPHCFLIEIAEKIDRNGNELALDGESKYYERVIWPGRESTSGPYIILSSLVKDDVDNDVFRHTACVKPIVAHNVLMPIDSNYERTFAISLIEAINRNPKVETDEGRVAKCTLMKPLKPIESLKGEMLLPDFIVQCKVGKEVVRRDIVEVMGFGDTEYAERKKRLIPKMKVAFRGDRVVEISKDSNVDIAKFVGEVFYLHK</sequence>
<comment type="caution">
    <text evidence="1">The sequence shown here is derived from an EMBL/GenBank/DDBJ whole genome shotgun (WGS) entry which is preliminary data.</text>
</comment>
<proteinExistence type="predicted"/>